<evidence type="ECO:0000313" key="1">
    <source>
        <dbReference type="EMBL" id="EPR68625.1"/>
    </source>
</evidence>
<comment type="caution">
    <text evidence="1">The sequence shown here is derived from an EMBL/GenBank/DDBJ whole genome shotgun (WGS) entry which is preliminary data.</text>
</comment>
<evidence type="ECO:0008006" key="3">
    <source>
        <dbReference type="Google" id="ProtNLM"/>
    </source>
</evidence>
<reference evidence="1 2" key="1">
    <citation type="journal article" date="2013" name="Genome Announc.">
        <title>Draft Genome Sequence of Cyclobacterium qasimii Strain M12-11BT, Isolated from Arctic Marine Sediment.</title>
        <authorList>
            <person name="Shivaji S."/>
            <person name="Ara S."/>
            <person name="Singh A."/>
            <person name="Kumar Pinnaka A."/>
        </authorList>
    </citation>
    <scope>NUCLEOTIDE SEQUENCE [LARGE SCALE GENOMIC DNA]</scope>
    <source>
        <strain evidence="1 2">M12-11B</strain>
    </source>
</reference>
<dbReference type="AlphaFoldDB" id="S7VEH4"/>
<dbReference type="Gene3D" id="2.180.10.10">
    <property type="entry name" value="RHS repeat-associated core"/>
    <property type="match status" value="1"/>
</dbReference>
<gene>
    <name evidence="1" type="ORF">ADICYQ_2322</name>
</gene>
<evidence type="ECO:0000313" key="2">
    <source>
        <dbReference type="Proteomes" id="UP000014974"/>
    </source>
</evidence>
<dbReference type="Proteomes" id="UP000014974">
    <property type="component" value="Unassembled WGS sequence"/>
</dbReference>
<sequence>MGIIIMTYRKTYRIFEKEERELVYEDILNESGQIISFNDYQSPGQTEGYNKYDVNGILICERELTDGKEGSRTEYSYNSNGDIVSKKLFVAGELFEEMIFEYLDKGFVKRTIQHEEEIERFIENEDGIKFLREFFEGHELIERHDGKYDPKTRTERIRITDNDGRLLATRFQEFDESENLLKYEEKNENGNVLVLIEYKYKNNEIVFEKHDNYLNEKYYEVVYEYDSCGNLISQEIRTPSGNLLEYQKQMFDEQGRLISESGYSVGSFNAIYGTYVQGEKYTFEHEYEEK</sequence>
<dbReference type="EMBL" id="ATNM01000096">
    <property type="protein sequence ID" value="EPR68625.1"/>
    <property type="molecule type" value="Genomic_DNA"/>
</dbReference>
<name>S7VEH4_9BACT</name>
<accession>S7VEH4</accession>
<organism evidence="1 2">
    <name type="scientific">Cyclobacterium qasimii M12-11B</name>
    <dbReference type="NCBI Taxonomy" id="641524"/>
    <lineage>
        <taxon>Bacteria</taxon>
        <taxon>Pseudomonadati</taxon>
        <taxon>Bacteroidota</taxon>
        <taxon>Cytophagia</taxon>
        <taxon>Cytophagales</taxon>
        <taxon>Cyclobacteriaceae</taxon>
        <taxon>Cyclobacterium</taxon>
    </lineage>
</organism>
<protein>
    <recommendedName>
        <fullName evidence="3">Rhs family protein</fullName>
    </recommendedName>
</protein>
<proteinExistence type="predicted"/>